<keyword evidence="20" id="KW-1185">Reference proteome</keyword>
<dbReference type="FunFam" id="2.60.40.1660:FF:000004">
    <property type="entry name" value="sodium/potassium-transporting ATPase subunit beta-2"/>
    <property type="match status" value="1"/>
</dbReference>
<keyword evidence="16" id="KW-0739">Sodium transport</keyword>
<keyword evidence="13 18" id="KW-0472">Membrane</keyword>
<keyword evidence="3" id="KW-0813">Transport</keyword>
<dbReference type="AlphaFoldDB" id="A0A8S1CVJ4"/>
<comment type="function">
    <text evidence="17">This is the non-catalytic component of the active enzyme, which catalyzes the hydrolysis of ATP coupled with the exchange of Na(+) and K(+) ions across the plasma membrane. The beta subunit regulates, through assembly of alpha/beta heterodimers, the number of sodium pumps transported to the plasma membrane.</text>
</comment>
<keyword evidence="6" id="KW-0740">Sodium/potassium transport</keyword>
<dbReference type="GO" id="GO:0036376">
    <property type="term" value="P:sodium ion export across plasma membrane"/>
    <property type="evidence" value="ECO:0007669"/>
    <property type="project" value="TreeGrafter"/>
</dbReference>
<protein>
    <recommendedName>
        <fullName evidence="21">Sodium/potassium-transporting ATPase subunit beta</fullName>
    </recommendedName>
</protein>
<dbReference type="Gene3D" id="2.60.40.1660">
    <property type="entry name" value="Na, k-atpase alpha subunit"/>
    <property type="match status" value="1"/>
</dbReference>
<evidence type="ECO:0000256" key="15">
    <source>
        <dbReference type="ARBA" id="ARBA00023180"/>
    </source>
</evidence>
<dbReference type="PROSITE" id="PS00390">
    <property type="entry name" value="ATPASE_NA_K_BETA_1"/>
    <property type="match status" value="1"/>
</dbReference>
<evidence type="ECO:0000256" key="17">
    <source>
        <dbReference type="ARBA" id="ARBA00025540"/>
    </source>
</evidence>
<keyword evidence="14" id="KW-1015">Disulfide bond</keyword>
<keyword evidence="11" id="KW-0915">Sodium</keyword>
<evidence type="ECO:0000256" key="12">
    <source>
        <dbReference type="ARBA" id="ARBA00023065"/>
    </source>
</evidence>
<evidence type="ECO:0000256" key="10">
    <source>
        <dbReference type="ARBA" id="ARBA00022989"/>
    </source>
</evidence>
<evidence type="ECO:0008006" key="21">
    <source>
        <dbReference type="Google" id="ProtNLM"/>
    </source>
</evidence>
<evidence type="ECO:0000256" key="13">
    <source>
        <dbReference type="ARBA" id="ARBA00023136"/>
    </source>
</evidence>
<accession>A0A8S1CVJ4</accession>
<evidence type="ECO:0000256" key="18">
    <source>
        <dbReference type="SAM" id="Phobius"/>
    </source>
</evidence>
<dbReference type="GO" id="GO:1990573">
    <property type="term" value="P:potassium ion import across plasma membrane"/>
    <property type="evidence" value="ECO:0007669"/>
    <property type="project" value="TreeGrafter"/>
</dbReference>
<dbReference type="OrthoDB" id="5912413at2759"/>
<dbReference type="PANTHER" id="PTHR11523:SF46">
    <property type="entry name" value="SODIUM_POTASSIUM-TRANSPORTING ATPASE SUBUNIT BETA-2"/>
    <property type="match status" value="1"/>
</dbReference>
<comment type="subcellular location">
    <subcellularLocation>
        <location evidence="1">Cell membrane</location>
        <topology evidence="1">Single-pass type II membrane protein</topology>
    </subcellularLocation>
</comment>
<dbReference type="GO" id="GO:0001671">
    <property type="term" value="F:ATPase activator activity"/>
    <property type="evidence" value="ECO:0007669"/>
    <property type="project" value="TreeGrafter"/>
</dbReference>
<keyword evidence="10 18" id="KW-1133">Transmembrane helix</keyword>
<sequence>MPEKTVVHDDPMLIGPPPVIGGWQSFKEFVYNGDKGTIFGRTGLSWAKIGVFYLIFYGILAAMFAAMLLVFFQTLDPRIPRWKLEESLIGTNPGLGYRPMPQEPNLDSSLIWYKGTKPENYEPWTKQLDKFLDVYRRPGLTPGRGQNIHNCDFDNPPPTGKVCEVDVKNWYPCNTENNYDFHKGSPCIFLKLNKIYDWVPDYFNDTSSLPDKMPNKLKEHIKNVPQKELNTVWVSCEGENPADIENIGAVEYIPKWGFPGYFYPYENSEGYLSPLVAVHFVAPRTGVLINIECKAWAKNIKHDRADRLGSVHFELMID</sequence>
<evidence type="ECO:0000256" key="4">
    <source>
        <dbReference type="ARBA" id="ARBA00022475"/>
    </source>
</evidence>
<comment type="similarity">
    <text evidence="2">Belongs to the X(+)/potassium ATPases subunit beta family.</text>
</comment>
<keyword evidence="15" id="KW-0325">Glycoprotein</keyword>
<dbReference type="Pfam" id="PF00287">
    <property type="entry name" value="Na_K-ATPase"/>
    <property type="match status" value="1"/>
</dbReference>
<dbReference type="Proteomes" id="UP000494165">
    <property type="component" value="Unassembled WGS sequence"/>
</dbReference>
<dbReference type="InterPro" id="IPR038702">
    <property type="entry name" value="Na/K_ATPase_sub_beta_sf"/>
</dbReference>
<name>A0A8S1CVJ4_9INSE</name>
<evidence type="ECO:0000256" key="9">
    <source>
        <dbReference type="ARBA" id="ARBA00022968"/>
    </source>
</evidence>
<gene>
    <name evidence="19" type="ORF">CLODIP_2_CD15399</name>
</gene>
<evidence type="ECO:0000256" key="14">
    <source>
        <dbReference type="ARBA" id="ARBA00023157"/>
    </source>
</evidence>
<organism evidence="19 20">
    <name type="scientific">Cloeon dipterum</name>
    <dbReference type="NCBI Taxonomy" id="197152"/>
    <lineage>
        <taxon>Eukaryota</taxon>
        <taxon>Metazoa</taxon>
        <taxon>Ecdysozoa</taxon>
        <taxon>Arthropoda</taxon>
        <taxon>Hexapoda</taxon>
        <taxon>Insecta</taxon>
        <taxon>Pterygota</taxon>
        <taxon>Palaeoptera</taxon>
        <taxon>Ephemeroptera</taxon>
        <taxon>Pisciforma</taxon>
        <taxon>Baetidae</taxon>
        <taxon>Cloeon</taxon>
    </lineage>
</organism>
<keyword evidence="12" id="KW-0406">Ion transport</keyword>
<dbReference type="PANTHER" id="PTHR11523">
    <property type="entry name" value="SODIUM/POTASSIUM-DEPENDENT ATPASE BETA SUBUNIT"/>
    <property type="match status" value="1"/>
</dbReference>
<dbReference type="EMBL" id="CADEPI010000069">
    <property type="protein sequence ID" value="CAB3372162.1"/>
    <property type="molecule type" value="Genomic_DNA"/>
</dbReference>
<keyword evidence="8" id="KW-0630">Potassium</keyword>
<dbReference type="GO" id="GO:0006883">
    <property type="term" value="P:intracellular sodium ion homeostasis"/>
    <property type="evidence" value="ECO:0007669"/>
    <property type="project" value="TreeGrafter"/>
</dbReference>
<evidence type="ECO:0000256" key="5">
    <source>
        <dbReference type="ARBA" id="ARBA00022538"/>
    </source>
</evidence>
<evidence type="ECO:0000313" key="19">
    <source>
        <dbReference type="EMBL" id="CAB3372162.1"/>
    </source>
</evidence>
<dbReference type="GO" id="GO:0030007">
    <property type="term" value="P:intracellular potassium ion homeostasis"/>
    <property type="evidence" value="ECO:0007669"/>
    <property type="project" value="TreeGrafter"/>
</dbReference>
<evidence type="ECO:0000256" key="2">
    <source>
        <dbReference type="ARBA" id="ARBA00005876"/>
    </source>
</evidence>
<reference evidence="19 20" key="1">
    <citation type="submission" date="2020-04" db="EMBL/GenBank/DDBJ databases">
        <authorList>
            <person name="Alioto T."/>
            <person name="Alioto T."/>
            <person name="Gomez Garrido J."/>
        </authorList>
    </citation>
    <scope>NUCLEOTIDE SEQUENCE [LARGE SCALE GENOMIC DNA]</scope>
</reference>
<evidence type="ECO:0000256" key="16">
    <source>
        <dbReference type="ARBA" id="ARBA00023201"/>
    </source>
</evidence>
<dbReference type="GO" id="GO:0005890">
    <property type="term" value="C:sodium:potassium-exchanging ATPase complex"/>
    <property type="evidence" value="ECO:0007669"/>
    <property type="project" value="InterPro"/>
</dbReference>
<keyword evidence="9" id="KW-0735">Signal-anchor</keyword>
<feature type="transmembrane region" description="Helical" evidence="18">
    <location>
        <begin position="51"/>
        <end position="72"/>
    </location>
</feature>
<keyword evidence="4" id="KW-1003">Cell membrane</keyword>
<evidence type="ECO:0000256" key="1">
    <source>
        <dbReference type="ARBA" id="ARBA00004401"/>
    </source>
</evidence>
<evidence type="ECO:0000313" key="20">
    <source>
        <dbReference type="Proteomes" id="UP000494165"/>
    </source>
</evidence>
<evidence type="ECO:0000256" key="7">
    <source>
        <dbReference type="ARBA" id="ARBA00022692"/>
    </source>
</evidence>
<evidence type="ECO:0000256" key="11">
    <source>
        <dbReference type="ARBA" id="ARBA00023053"/>
    </source>
</evidence>
<dbReference type="InterPro" id="IPR000402">
    <property type="entry name" value="Na/K_ATPase_sub_beta"/>
</dbReference>
<evidence type="ECO:0000256" key="8">
    <source>
        <dbReference type="ARBA" id="ARBA00022958"/>
    </source>
</evidence>
<proteinExistence type="inferred from homology"/>
<keyword evidence="7 18" id="KW-0812">Transmembrane</keyword>
<evidence type="ECO:0000256" key="6">
    <source>
        <dbReference type="ARBA" id="ARBA00022607"/>
    </source>
</evidence>
<evidence type="ECO:0000256" key="3">
    <source>
        <dbReference type="ARBA" id="ARBA00022448"/>
    </source>
</evidence>
<comment type="caution">
    <text evidence="19">The sequence shown here is derived from an EMBL/GenBank/DDBJ whole genome shotgun (WGS) entry which is preliminary data.</text>
</comment>
<keyword evidence="5" id="KW-0633">Potassium transport</keyword>